<accession>A0ACC0VSZ1</accession>
<organism evidence="1 2">
    <name type="scientific">Peronosclerospora sorghi</name>
    <dbReference type="NCBI Taxonomy" id="230839"/>
    <lineage>
        <taxon>Eukaryota</taxon>
        <taxon>Sar</taxon>
        <taxon>Stramenopiles</taxon>
        <taxon>Oomycota</taxon>
        <taxon>Peronosporomycetes</taxon>
        <taxon>Peronosporales</taxon>
        <taxon>Peronosporaceae</taxon>
        <taxon>Peronosclerospora</taxon>
    </lineage>
</organism>
<dbReference type="EMBL" id="CM047586">
    <property type="protein sequence ID" value="KAI9909609.1"/>
    <property type="molecule type" value="Genomic_DNA"/>
</dbReference>
<reference evidence="1 2" key="1">
    <citation type="journal article" date="2022" name="bioRxiv">
        <title>The genome of the oomycete Peronosclerospora sorghi, a cosmopolitan pathogen of maize and sorghum, is inflated with dispersed pseudogenes.</title>
        <authorList>
            <person name="Fletcher K."/>
            <person name="Martin F."/>
            <person name="Isakeit T."/>
            <person name="Cavanaugh K."/>
            <person name="Magill C."/>
            <person name="Michelmore R."/>
        </authorList>
    </citation>
    <scope>NUCLEOTIDE SEQUENCE [LARGE SCALE GENOMIC DNA]</scope>
    <source>
        <strain evidence="1">P6</strain>
    </source>
</reference>
<evidence type="ECO:0000313" key="2">
    <source>
        <dbReference type="Proteomes" id="UP001163321"/>
    </source>
</evidence>
<dbReference type="Proteomes" id="UP001163321">
    <property type="component" value="Chromosome 7"/>
</dbReference>
<protein>
    <submittedName>
        <fullName evidence="1">Uncharacterized protein</fullName>
    </submittedName>
</protein>
<evidence type="ECO:0000313" key="1">
    <source>
        <dbReference type="EMBL" id="KAI9909609.1"/>
    </source>
</evidence>
<sequence>MPRATLSTPFNPDHQVDYGLSIASRVATTSQVVSVNCRFCIHFGREDPPGKNGSGAEAKISSLSPGHFEPTITPWIGRNQIQSQHHESKAI</sequence>
<comment type="caution">
    <text evidence="1">The sequence shown here is derived from an EMBL/GenBank/DDBJ whole genome shotgun (WGS) entry which is preliminary data.</text>
</comment>
<name>A0ACC0VSZ1_9STRA</name>
<keyword evidence="2" id="KW-1185">Reference proteome</keyword>
<proteinExistence type="predicted"/>
<gene>
    <name evidence="1" type="ORF">PsorP6_014861</name>
</gene>